<gene>
    <name evidence="2" type="primary">LOC142173489</name>
</gene>
<reference evidence="2" key="2">
    <citation type="submission" date="2025-08" db="UniProtKB">
        <authorList>
            <consortium name="RefSeq"/>
        </authorList>
    </citation>
    <scope>IDENTIFICATION</scope>
    <source>
        <tissue evidence="2">Leaf</tissue>
    </source>
</reference>
<organism evidence="1 2">
    <name type="scientific">Nicotiana tabacum</name>
    <name type="common">Common tobacco</name>
    <dbReference type="NCBI Taxonomy" id="4097"/>
    <lineage>
        <taxon>Eukaryota</taxon>
        <taxon>Viridiplantae</taxon>
        <taxon>Streptophyta</taxon>
        <taxon>Embryophyta</taxon>
        <taxon>Tracheophyta</taxon>
        <taxon>Spermatophyta</taxon>
        <taxon>Magnoliopsida</taxon>
        <taxon>eudicotyledons</taxon>
        <taxon>Gunneridae</taxon>
        <taxon>Pentapetalae</taxon>
        <taxon>asterids</taxon>
        <taxon>lamiids</taxon>
        <taxon>Solanales</taxon>
        <taxon>Solanaceae</taxon>
        <taxon>Nicotianoideae</taxon>
        <taxon>Nicotianeae</taxon>
        <taxon>Nicotiana</taxon>
    </lineage>
</organism>
<evidence type="ECO:0000313" key="2">
    <source>
        <dbReference type="RefSeq" id="XP_075095188.1"/>
    </source>
</evidence>
<dbReference type="Proteomes" id="UP000790787">
    <property type="component" value="Chromosome 19"/>
</dbReference>
<evidence type="ECO:0000313" key="1">
    <source>
        <dbReference type="Proteomes" id="UP000790787"/>
    </source>
</evidence>
<sequence length="285" mass="33051">MGNIIRQSIRIVKLTNNEAEYEAMIVGLELAKSLGAEVIKAKCDSLLVVNPVNGRFKVKEDRMWRYLNKLQMVLHQFIKWTLQHVPRDQNSEADALANLGSSVDSDEFNSEAVVQLMSSVIKEGYVEVNSTSLTWDWRNKYIDYLQKGQLPLDPKESRALRTKAARFSLVEGKLCQRSFFGLLARSLGLGETDYMMREVHKGTCENHSGAKLLVWKLIRACYYWNEMEKDAKEFVQKCNECQRHAPMIYQPRELLHLVISPWSFMKWGMDIVGPYKAQYIEVEYR</sequence>
<protein>
    <submittedName>
        <fullName evidence="2">Uncharacterized protein LOC142173489</fullName>
    </submittedName>
</protein>
<proteinExistence type="predicted"/>
<accession>A0AC58TD80</accession>
<keyword evidence="1" id="KW-1185">Reference proteome</keyword>
<name>A0AC58TD80_TOBAC</name>
<reference evidence="1" key="1">
    <citation type="journal article" date="2014" name="Nat. Commun.">
        <title>The tobacco genome sequence and its comparison with those of tomato and potato.</title>
        <authorList>
            <person name="Sierro N."/>
            <person name="Battey J.N."/>
            <person name="Ouadi S."/>
            <person name="Bakaher N."/>
            <person name="Bovet L."/>
            <person name="Willig A."/>
            <person name="Goepfert S."/>
            <person name="Peitsch M.C."/>
            <person name="Ivanov N.V."/>
        </authorList>
    </citation>
    <scope>NUCLEOTIDE SEQUENCE [LARGE SCALE GENOMIC DNA]</scope>
</reference>
<dbReference type="RefSeq" id="XP_075095188.1">
    <property type="nucleotide sequence ID" value="XM_075239087.1"/>
</dbReference>